<feature type="coiled-coil region" evidence="1">
    <location>
        <begin position="51"/>
        <end position="78"/>
    </location>
</feature>
<accession>A0ABR1K6Q2</accession>
<evidence type="ECO:0000313" key="4">
    <source>
        <dbReference type="Proteomes" id="UP001498398"/>
    </source>
</evidence>
<evidence type="ECO:0000256" key="2">
    <source>
        <dbReference type="SAM" id="MobiDB-lite"/>
    </source>
</evidence>
<gene>
    <name evidence="3" type="ORF">VKT23_000944</name>
</gene>
<keyword evidence="1" id="KW-0175">Coiled coil</keyword>
<evidence type="ECO:0000313" key="3">
    <source>
        <dbReference type="EMBL" id="KAK7472837.1"/>
    </source>
</evidence>
<dbReference type="Proteomes" id="UP001498398">
    <property type="component" value="Unassembled WGS sequence"/>
</dbReference>
<name>A0ABR1K6Q2_9AGAR</name>
<proteinExistence type="predicted"/>
<feature type="region of interest" description="Disordered" evidence="2">
    <location>
        <begin position="1"/>
        <end position="37"/>
    </location>
</feature>
<organism evidence="3 4">
    <name type="scientific">Marasmiellus scandens</name>
    <dbReference type="NCBI Taxonomy" id="2682957"/>
    <lineage>
        <taxon>Eukaryota</taxon>
        <taxon>Fungi</taxon>
        <taxon>Dikarya</taxon>
        <taxon>Basidiomycota</taxon>
        <taxon>Agaricomycotina</taxon>
        <taxon>Agaricomycetes</taxon>
        <taxon>Agaricomycetidae</taxon>
        <taxon>Agaricales</taxon>
        <taxon>Marasmiineae</taxon>
        <taxon>Omphalotaceae</taxon>
        <taxon>Marasmiellus</taxon>
    </lineage>
</organism>
<protein>
    <submittedName>
        <fullName evidence="3">Uncharacterized protein</fullName>
    </submittedName>
</protein>
<feature type="region of interest" description="Disordered" evidence="2">
    <location>
        <begin position="222"/>
        <end position="292"/>
    </location>
</feature>
<feature type="compositionally biased region" description="Polar residues" evidence="2">
    <location>
        <begin position="1"/>
        <end position="10"/>
    </location>
</feature>
<evidence type="ECO:0000256" key="1">
    <source>
        <dbReference type="SAM" id="Coils"/>
    </source>
</evidence>
<comment type="caution">
    <text evidence="3">The sequence shown here is derived from an EMBL/GenBank/DDBJ whole genome shotgun (WGS) entry which is preliminary data.</text>
</comment>
<sequence>MSTITVNNPSNDDDDHRQNPRSPQTGETEARPDSRASEISGMTLYSMTGVLEEFIAHVENCKIMVNNLQQQLQETQVNPDTTQYELGELFGQLQMAEDDLTEARIARYRAKHRYRSVTLSETLRRTPRTSLAHEMGTMPGGFATEGDTLTAAIPPQPQPTSIGQLLARDSLDRTQQREMYRVPRGIIHETHGVFGDNGGGEIPCPVSIPPQHSERTVQALVERDHGNRIVSDPIPSAVKGKQREMEPEPENPGSPSPSQRDQNIDLAVRSLGAQRAPHETDEQYHICQNALH</sequence>
<keyword evidence="4" id="KW-1185">Reference proteome</keyword>
<dbReference type="EMBL" id="JBANRG010000001">
    <property type="protein sequence ID" value="KAK7472837.1"/>
    <property type="molecule type" value="Genomic_DNA"/>
</dbReference>
<reference evidence="3 4" key="1">
    <citation type="submission" date="2024-01" db="EMBL/GenBank/DDBJ databases">
        <title>A draft genome for the cacao thread blight pathogen Marasmiellus scandens.</title>
        <authorList>
            <person name="Baruah I.K."/>
            <person name="Leung J."/>
            <person name="Bukari Y."/>
            <person name="Amoako-Attah I."/>
            <person name="Meinhardt L.W."/>
            <person name="Bailey B.A."/>
            <person name="Cohen S.P."/>
        </authorList>
    </citation>
    <scope>NUCLEOTIDE SEQUENCE [LARGE SCALE GENOMIC DNA]</scope>
    <source>
        <strain evidence="3 4">GH-19</strain>
    </source>
</reference>